<keyword evidence="3" id="KW-0805">Transcription regulation</keyword>
<dbReference type="InterPro" id="IPR015424">
    <property type="entry name" value="PyrdxlP-dep_Trfase"/>
</dbReference>
<evidence type="ECO:0000256" key="2">
    <source>
        <dbReference type="ARBA" id="ARBA00022898"/>
    </source>
</evidence>
<dbReference type="InterPro" id="IPR051446">
    <property type="entry name" value="HTH_trans_reg/aminotransferase"/>
</dbReference>
<dbReference type="SUPFAM" id="SSF53383">
    <property type="entry name" value="PLP-dependent transferases"/>
    <property type="match status" value="1"/>
</dbReference>
<sequence>MLEKWLRLDRTDNTPLSEQLYKSIRLAAQEGHIKAGYRLPSSRALASTLGISRNTVGTAYDLLAAEGLLATKPGACAYLCVPPGFSFHATQDTVTLPTLSITGQKLAQNRHLGVFRGADLSFRPGQPDPTLFPKDEWGRLARRATRGLKGDALLYGESSGLPELQEALSLHLAATRGVRVAPRDLMILPTVQSALFLLSQCFTEHGDTVWLEDPGYPGARMAFSGAKTDFMPVDENGANTSGLISTPKLIYVTPSHQYPTGSGMSLERRLELLERARITGAIVIEDDYDSEFLWQGRPIPALQALGSSAPVIYLGTAAKSLLPGLRLAWMALPPGLIDTLQHVQRNLDLLANVYTQSAFAHWISAGHHRAHLRRISQIYEKRCQTLTHHIQNECGSRVVLLPSQGGLQIAIKFAPQIDDRMVAAFMAEQGYTVTCLSSLYGGNRVEQGLVVGFAQSNDRECQRFSRLLAQALHRQVSDAPSCPPSPAPDDAPPCVQA</sequence>
<keyword evidence="5" id="KW-0804">Transcription</keyword>
<feature type="compositionally biased region" description="Pro residues" evidence="6">
    <location>
        <begin position="481"/>
        <end position="491"/>
    </location>
</feature>
<keyword evidence="2" id="KW-0663">Pyridoxal phosphate</keyword>
<dbReference type="InterPro" id="IPR036388">
    <property type="entry name" value="WH-like_DNA-bd_sf"/>
</dbReference>
<keyword evidence="9" id="KW-1185">Reference proteome</keyword>
<feature type="domain" description="HTH gntR-type" evidence="7">
    <location>
        <begin position="14"/>
        <end position="82"/>
    </location>
</feature>
<dbReference type="GO" id="GO:0030170">
    <property type="term" value="F:pyridoxal phosphate binding"/>
    <property type="evidence" value="ECO:0007669"/>
    <property type="project" value="InterPro"/>
</dbReference>
<dbReference type="RefSeq" id="WP_146793195.1">
    <property type="nucleotide sequence ID" value="NZ_BARC01000005.1"/>
</dbReference>
<dbReference type="InterPro" id="IPR004839">
    <property type="entry name" value="Aminotransferase_I/II_large"/>
</dbReference>
<evidence type="ECO:0000256" key="1">
    <source>
        <dbReference type="ARBA" id="ARBA00005384"/>
    </source>
</evidence>
<gene>
    <name evidence="8" type="ORF">GWA01_02240</name>
</gene>
<dbReference type="PRINTS" id="PR00035">
    <property type="entry name" value="HTHGNTR"/>
</dbReference>
<protein>
    <submittedName>
        <fullName evidence="8">GntR family transcriptional regulator</fullName>
    </submittedName>
</protein>
<evidence type="ECO:0000313" key="8">
    <source>
        <dbReference type="EMBL" id="GEK92454.1"/>
    </source>
</evidence>
<name>A0A511AWC4_9PROT</name>
<dbReference type="Gene3D" id="3.40.640.10">
    <property type="entry name" value="Type I PLP-dependent aspartate aminotransferase-like (Major domain)"/>
    <property type="match status" value="1"/>
</dbReference>
<evidence type="ECO:0000256" key="3">
    <source>
        <dbReference type="ARBA" id="ARBA00023015"/>
    </source>
</evidence>
<keyword evidence="4" id="KW-0238">DNA-binding</keyword>
<dbReference type="GO" id="GO:0003677">
    <property type="term" value="F:DNA binding"/>
    <property type="evidence" value="ECO:0007669"/>
    <property type="project" value="UniProtKB-KW"/>
</dbReference>
<dbReference type="EMBL" id="BJUZ01000001">
    <property type="protein sequence ID" value="GEK92454.1"/>
    <property type="molecule type" value="Genomic_DNA"/>
</dbReference>
<dbReference type="InterPro" id="IPR036390">
    <property type="entry name" value="WH_DNA-bd_sf"/>
</dbReference>
<feature type="region of interest" description="Disordered" evidence="6">
    <location>
        <begin position="478"/>
        <end position="497"/>
    </location>
</feature>
<dbReference type="Proteomes" id="UP000321230">
    <property type="component" value="Unassembled WGS sequence"/>
</dbReference>
<dbReference type="GO" id="GO:0003700">
    <property type="term" value="F:DNA-binding transcription factor activity"/>
    <property type="evidence" value="ECO:0007669"/>
    <property type="project" value="InterPro"/>
</dbReference>
<accession>A0A511AWC4</accession>
<dbReference type="CDD" id="cd07377">
    <property type="entry name" value="WHTH_GntR"/>
    <property type="match status" value="1"/>
</dbReference>
<evidence type="ECO:0000259" key="7">
    <source>
        <dbReference type="PROSITE" id="PS50949"/>
    </source>
</evidence>
<evidence type="ECO:0000256" key="6">
    <source>
        <dbReference type="SAM" id="MobiDB-lite"/>
    </source>
</evidence>
<dbReference type="Pfam" id="PF00155">
    <property type="entry name" value="Aminotran_1_2"/>
    <property type="match status" value="1"/>
</dbReference>
<dbReference type="SMART" id="SM00345">
    <property type="entry name" value="HTH_GNTR"/>
    <property type="match status" value="1"/>
</dbReference>
<proteinExistence type="inferred from homology"/>
<dbReference type="SUPFAM" id="SSF46785">
    <property type="entry name" value="Winged helix' DNA-binding domain"/>
    <property type="match status" value="1"/>
</dbReference>
<evidence type="ECO:0000256" key="5">
    <source>
        <dbReference type="ARBA" id="ARBA00023163"/>
    </source>
</evidence>
<dbReference type="PANTHER" id="PTHR46577:SF1">
    <property type="entry name" value="HTH-TYPE TRANSCRIPTIONAL REGULATORY PROTEIN GABR"/>
    <property type="match status" value="1"/>
</dbReference>
<dbReference type="Gene3D" id="1.10.10.10">
    <property type="entry name" value="Winged helix-like DNA-binding domain superfamily/Winged helix DNA-binding domain"/>
    <property type="match status" value="1"/>
</dbReference>
<dbReference type="PROSITE" id="PS50949">
    <property type="entry name" value="HTH_GNTR"/>
    <property type="match status" value="1"/>
</dbReference>
<dbReference type="PANTHER" id="PTHR46577">
    <property type="entry name" value="HTH-TYPE TRANSCRIPTIONAL REGULATORY PROTEIN GABR"/>
    <property type="match status" value="1"/>
</dbReference>
<comment type="similarity">
    <text evidence="1">In the C-terminal section; belongs to the class-I pyridoxal-phosphate-dependent aminotransferase family.</text>
</comment>
<comment type="caution">
    <text evidence="8">The sequence shown here is derived from an EMBL/GenBank/DDBJ whole genome shotgun (WGS) entry which is preliminary data.</text>
</comment>
<dbReference type="OrthoDB" id="9808770at2"/>
<dbReference type="InterPro" id="IPR000524">
    <property type="entry name" value="Tscrpt_reg_HTH_GntR"/>
</dbReference>
<organism evidence="8 9">
    <name type="scientific">Gluconobacter wancherniae NBRC 103581</name>
    <dbReference type="NCBI Taxonomy" id="656744"/>
    <lineage>
        <taxon>Bacteria</taxon>
        <taxon>Pseudomonadati</taxon>
        <taxon>Pseudomonadota</taxon>
        <taxon>Alphaproteobacteria</taxon>
        <taxon>Acetobacterales</taxon>
        <taxon>Acetobacteraceae</taxon>
        <taxon>Gluconobacter</taxon>
    </lineage>
</organism>
<dbReference type="InterPro" id="IPR015421">
    <property type="entry name" value="PyrdxlP-dep_Trfase_major"/>
</dbReference>
<evidence type="ECO:0000256" key="4">
    <source>
        <dbReference type="ARBA" id="ARBA00023125"/>
    </source>
</evidence>
<reference evidence="8 9" key="1">
    <citation type="submission" date="2019-07" db="EMBL/GenBank/DDBJ databases">
        <title>Whole genome shotgun sequence of Gluconobacter wancherniae NBRC 103581.</title>
        <authorList>
            <person name="Hosoyama A."/>
            <person name="Uohara A."/>
            <person name="Ohji S."/>
            <person name="Ichikawa N."/>
        </authorList>
    </citation>
    <scope>NUCLEOTIDE SEQUENCE [LARGE SCALE GENOMIC DNA]</scope>
    <source>
        <strain evidence="8 9">NBRC 103581</strain>
    </source>
</reference>
<dbReference type="CDD" id="cd00609">
    <property type="entry name" value="AAT_like"/>
    <property type="match status" value="1"/>
</dbReference>
<evidence type="ECO:0000313" key="9">
    <source>
        <dbReference type="Proteomes" id="UP000321230"/>
    </source>
</evidence>
<dbReference type="Pfam" id="PF00392">
    <property type="entry name" value="GntR"/>
    <property type="match status" value="1"/>
</dbReference>
<dbReference type="AlphaFoldDB" id="A0A511AWC4"/>